<dbReference type="InterPro" id="IPR003593">
    <property type="entry name" value="AAA+_ATPase"/>
</dbReference>
<evidence type="ECO:0000256" key="1">
    <source>
        <dbReference type="ARBA" id="ARBA00022741"/>
    </source>
</evidence>
<gene>
    <name evidence="4" type="ORF">AC579_6887</name>
</gene>
<dbReference type="GO" id="GO:0005524">
    <property type="term" value="F:ATP binding"/>
    <property type="evidence" value="ECO:0007669"/>
    <property type="project" value="UniProtKB-KW"/>
</dbReference>
<dbReference type="PANTHER" id="PTHR43514:SF4">
    <property type="entry name" value="ABC TRANSPORTER I FAMILY MEMBER 10"/>
    <property type="match status" value="1"/>
</dbReference>
<organism evidence="4 5">
    <name type="scientific">Pseudocercospora musae</name>
    <dbReference type="NCBI Taxonomy" id="113226"/>
    <lineage>
        <taxon>Eukaryota</taxon>
        <taxon>Fungi</taxon>
        <taxon>Dikarya</taxon>
        <taxon>Ascomycota</taxon>
        <taxon>Pezizomycotina</taxon>
        <taxon>Dothideomycetes</taxon>
        <taxon>Dothideomycetidae</taxon>
        <taxon>Mycosphaerellales</taxon>
        <taxon>Mycosphaerellaceae</taxon>
        <taxon>Pseudocercospora</taxon>
    </lineage>
</organism>
<keyword evidence="2" id="KW-0067">ATP-binding</keyword>
<feature type="domain" description="ABC transporter" evidence="3">
    <location>
        <begin position="29"/>
        <end position="302"/>
    </location>
</feature>
<dbReference type="InterPro" id="IPR027417">
    <property type="entry name" value="P-loop_NTPase"/>
</dbReference>
<comment type="caution">
    <text evidence="4">The sequence shown here is derived from an EMBL/GenBank/DDBJ whole genome shotgun (WGS) entry which is preliminary data.</text>
</comment>
<dbReference type="SMART" id="SM00382">
    <property type="entry name" value="AAA"/>
    <property type="match status" value="2"/>
</dbReference>
<dbReference type="OrthoDB" id="10255969at2759"/>
<evidence type="ECO:0000256" key="2">
    <source>
        <dbReference type="ARBA" id="ARBA00022840"/>
    </source>
</evidence>
<dbReference type="SUPFAM" id="SSF52540">
    <property type="entry name" value="P-loop containing nucleoside triphosphate hydrolases"/>
    <property type="match status" value="2"/>
</dbReference>
<keyword evidence="1" id="KW-0547">Nucleotide-binding</keyword>
<evidence type="ECO:0000313" key="4">
    <source>
        <dbReference type="EMBL" id="KXT13840.1"/>
    </source>
</evidence>
<dbReference type="InterPro" id="IPR003439">
    <property type="entry name" value="ABC_transporter-like_ATP-bd"/>
</dbReference>
<proteinExistence type="predicted"/>
<dbReference type="PROSITE" id="PS50893">
    <property type="entry name" value="ABC_TRANSPORTER_2"/>
    <property type="match status" value="2"/>
</dbReference>
<accession>A0A139IGM3</accession>
<sequence length="684" mass="75984">MWRARLVVRRPQCRLFHGARSRWQAASVIDIDEATFFRHYPSATDTQETNPPLFEKLSFRLPAKLDDEGKPQFWAVLSPSSLARTTFLQLLAAQLICIPPTARHYPLLSELSISEQHAIKYVGFDAERGSAVGGTDVRGAYLSARYESRREETDYSLHDYLAGHTQLNALEHEQTDAEKQKLSEVIDQLNLGKLLSMPVANLSNGQTRRARIAKSLVSFPEVLLLDAPFMGLDPNAARMMASVLHGLAERQAPRLVMSLRPEDGVPHWVSHIVVADEHFKVLAQGKKDLIFSQASVGHPVRSPLQKILNTSRSRTASAIRHLAGSSKLSIDGFTKDSPALEPGEAVVEMQGVKVSYGDKTVLGGWKQVVNGEEKEGLWWSLHRGQRCGIFGPNGSGKTTMLSLVTSDHPQTYGLPIKLFGRSRLPGPGEPGISVFDLQRRMGHSSPEVHSFFPKALTVRRALESAWSDAPLARAKLSAEADRRVDAFLRWFAKELNPNHGAKTFLETLEDTLDLKRGQSTTRKAAAQKFYDENFHDDSDLTWADDVRFRELNFSSQRLLLFLRAIVASPDLVILDEALSGIDEKIRDKALLFLSQGEKFVAVLARFAQPSALSLLGKVSFEGLTSDQALLVISHSTEDVPGCLREWIWLPEPGEGRVPRTGKLPGPLSLHPREWSEGIWAQDGS</sequence>
<evidence type="ECO:0000259" key="3">
    <source>
        <dbReference type="PROSITE" id="PS50893"/>
    </source>
</evidence>
<reference evidence="4 5" key="1">
    <citation type="submission" date="2015-07" db="EMBL/GenBank/DDBJ databases">
        <title>Comparative genomics of the Sigatoka disease complex on banana suggests a link between parallel evolutionary changes in Pseudocercospora fijiensis and Pseudocercospora eumusae and increased virulence on the banana host.</title>
        <authorList>
            <person name="Chang T.-C."/>
            <person name="Salvucci A."/>
            <person name="Crous P.W."/>
            <person name="Stergiopoulos I."/>
        </authorList>
    </citation>
    <scope>NUCLEOTIDE SEQUENCE [LARGE SCALE GENOMIC DNA]</scope>
    <source>
        <strain evidence="4 5">CBS 116634</strain>
    </source>
</reference>
<name>A0A139IGM3_9PEZI</name>
<dbReference type="Gene3D" id="3.40.50.300">
    <property type="entry name" value="P-loop containing nucleotide triphosphate hydrolases"/>
    <property type="match status" value="2"/>
</dbReference>
<keyword evidence="5" id="KW-1185">Reference proteome</keyword>
<dbReference type="GO" id="GO:0005739">
    <property type="term" value="C:mitochondrion"/>
    <property type="evidence" value="ECO:0007669"/>
    <property type="project" value="TreeGrafter"/>
</dbReference>
<dbReference type="STRING" id="113226.A0A139IGM3"/>
<dbReference type="EMBL" id="LFZO01000102">
    <property type="protein sequence ID" value="KXT13840.1"/>
    <property type="molecule type" value="Genomic_DNA"/>
</dbReference>
<feature type="domain" description="ABC transporter" evidence="3">
    <location>
        <begin position="347"/>
        <end position="659"/>
    </location>
</feature>
<evidence type="ECO:0000313" key="5">
    <source>
        <dbReference type="Proteomes" id="UP000073492"/>
    </source>
</evidence>
<dbReference type="Proteomes" id="UP000073492">
    <property type="component" value="Unassembled WGS sequence"/>
</dbReference>
<dbReference type="GO" id="GO:0016887">
    <property type="term" value="F:ATP hydrolysis activity"/>
    <property type="evidence" value="ECO:0007669"/>
    <property type="project" value="InterPro"/>
</dbReference>
<protein>
    <recommendedName>
        <fullName evidence="3">ABC transporter domain-containing protein</fullName>
    </recommendedName>
</protein>
<dbReference type="InterPro" id="IPR050334">
    <property type="entry name" value="Molybdenum_import_ModC"/>
</dbReference>
<dbReference type="Pfam" id="PF00005">
    <property type="entry name" value="ABC_tran"/>
    <property type="match status" value="2"/>
</dbReference>
<dbReference type="PANTHER" id="PTHR43514">
    <property type="entry name" value="ABC TRANSPORTER I FAMILY MEMBER 10"/>
    <property type="match status" value="1"/>
</dbReference>
<dbReference type="AlphaFoldDB" id="A0A139IGM3"/>